<dbReference type="SUPFAM" id="SSF57716">
    <property type="entry name" value="Glucocorticoid receptor-like (DNA-binding domain)"/>
    <property type="match status" value="3"/>
</dbReference>
<accession>A0ABQ9ECG7</accession>
<evidence type="ECO:0000256" key="2">
    <source>
        <dbReference type="ARBA" id="ARBA00022723"/>
    </source>
</evidence>
<dbReference type="CDD" id="cd09371">
    <property type="entry name" value="LIM1_Lmx1b"/>
    <property type="match status" value="1"/>
</dbReference>
<dbReference type="SMART" id="SM00389">
    <property type="entry name" value="HOX"/>
    <property type="match status" value="1"/>
</dbReference>
<dbReference type="InterPro" id="IPR009057">
    <property type="entry name" value="Homeodomain-like_sf"/>
</dbReference>
<dbReference type="Gene3D" id="2.10.110.10">
    <property type="entry name" value="Cysteine Rich Protein"/>
    <property type="match status" value="2"/>
</dbReference>
<dbReference type="InterPro" id="IPR017970">
    <property type="entry name" value="Homeobox_CS"/>
</dbReference>
<evidence type="ECO:0000313" key="15">
    <source>
        <dbReference type="EMBL" id="KAJ8300958.1"/>
    </source>
</evidence>
<evidence type="ECO:0000256" key="11">
    <source>
        <dbReference type="RuleBase" id="RU000682"/>
    </source>
</evidence>
<evidence type="ECO:0000256" key="3">
    <source>
        <dbReference type="ARBA" id="ARBA00022737"/>
    </source>
</evidence>
<evidence type="ECO:0000259" key="14">
    <source>
        <dbReference type="PROSITE" id="PS50071"/>
    </source>
</evidence>
<dbReference type="CDD" id="cd00086">
    <property type="entry name" value="homeodomain"/>
    <property type="match status" value="1"/>
</dbReference>
<dbReference type="InterPro" id="IPR001356">
    <property type="entry name" value="HD"/>
</dbReference>
<feature type="compositionally biased region" description="Basic and acidic residues" evidence="12">
    <location>
        <begin position="245"/>
        <end position="260"/>
    </location>
</feature>
<dbReference type="Pfam" id="PF00412">
    <property type="entry name" value="LIM"/>
    <property type="match status" value="2"/>
</dbReference>
<reference evidence="15 16" key="1">
    <citation type="submission" date="2022-12" db="EMBL/GenBank/DDBJ databases">
        <title>Chromosome-level genome of Tegillarca granosa.</title>
        <authorList>
            <person name="Kim J."/>
        </authorList>
    </citation>
    <scope>NUCLEOTIDE SEQUENCE [LARGE SCALE GENOMIC DNA]</scope>
    <source>
        <strain evidence="15">Teg-2019</strain>
        <tissue evidence="15">Adductor muscle</tissue>
    </source>
</reference>
<keyword evidence="5 10" id="KW-0440">LIM domain</keyword>
<keyword evidence="8 9" id="KW-0539">Nucleus</keyword>
<dbReference type="Gene3D" id="1.10.10.60">
    <property type="entry name" value="Homeodomain-like"/>
    <property type="match status" value="1"/>
</dbReference>
<dbReference type="PROSITE" id="PS00027">
    <property type="entry name" value="HOMEOBOX_1"/>
    <property type="match status" value="1"/>
</dbReference>
<dbReference type="Pfam" id="PF00046">
    <property type="entry name" value="Homeodomain"/>
    <property type="match status" value="1"/>
</dbReference>
<name>A0ABQ9ECG7_TEGGR</name>
<keyword evidence="2 10" id="KW-0479">Metal-binding</keyword>
<evidence type="ECO:0000256" key="6">
    <source>
        <dbReference type="ARBA" id="ARBA00023125"/>
    </source>
</evidence>
<evidence type="ECO:0000256" key="5">
    <source>
        <dbReference type="ARBA" id="ARBA00023038"/>
    </source>
</evidence>
<feature type="DNA-binding region" description="Homeobox" evidence="9">
    <location>
        <begin position="191"/>
        <end position="218"/>
    </location>
</feature>
<keyword evidence="16" id="KW-1185">Reference proteome</keyword>
<keyword evidence="3" id="KW-0677">Repeat</keyword>
<evidence type="ECO:0000256" key="8">
    <source>
        <dbReference type="ARBA" id="ARBA00023242"/>
    </source>
</evidence>
<feature type="domain" description="LIM zinc-binding" evidence="13">
    <location>
        <begin position="84"/>
        <end position="146"/>
    </location>
</feature>
<dbReference type="Proteomes" id="UP001217089">
    <property type="component" value="Unassembled WGS sequence"/>
</dbReference>
<dbReference type="InterPro" id="IPR001781">
    <property type="entry name" value="Znf_LIM"/>
</dbReference>
<dbReference type="PROSITE" id="PS50023">
    <property type="entry name" value="LIM_DOMAIN_2"/>
    <property type="match status" value="2"/>
</dbReference>
<dbReference type="SMART" id="SM00132">
    <property type="entry name" value="LIM"/>
    <property type="match status" value="2"/>
</dbReference>
<dbReference type="PROSITE" id="PS50071">
    <property type="entry name" value="HOMEOBOX_2"/>
    <property type="match status" value="1"/>
</dbReference>
<evidence type="ECO:0000313" key="16">
    <source>
        <dbReference type="Proteomes" id="UP001217089"/>
    </source>
</evidence>
<dbReference type="PANTHER" id="PTHR24208:SF166">
    <property type="entry name" value="LIM HOMEOBOX TRANSCRIPTION FACTOR 1 ALPHA, ISOFORM B"/>
    <property type="match status" value="1"/>
</dbReference>
<keyword evidence="6 9" id="KW-0238">DNA-binding</keyword>
<dbReference type="InterPro" id="IPR050453">
    <property type="entry name" value="LIM_Homeobox_TF"/>
</dbReference>
<feature type="domain" description="LIM zinc-binding" evidence="13">
    <location>
        <begin position="25"/>
        <end position="83"/>
    </location>
</feature>
<dbReference type="SUPFAM" id="SSF46689">
    <property type="entry name" value="Homeodomain-like"/>
    <property type="match status" value="1"/>
</dbReference>
<dbReference type="PANTHER" id="PTHR24208">
    <property type="entry name" value="LIM/HOMEOBOX PROTEIN LHX"/>
    <property type="match status" value="1"/>
</dbReference>
<evidence type="ECO:0000256" key="9">
    <source>
        <dbReference type="PROSITE-ProRule" id="PRU00108"/>
    </source>
</evidence>
<feature type="region of interest" description="Disordered" evidence="12">
    <location>
        <begin position="216"/>
        <end position="266"/>
    </location>
</feature>
<proteinExistence type="predicted"/>
<evidence type="ECO:0000256" key="1">
    <source>
        <dbReference type="ARBA" id="ARBA00004123"/>
    </source>
</evidence>
<comment type="subcellular location">
    <subcellularLocation>
        <location evidence="1 9 11">Nucleus</location>
    </subcellularLocation>
</comment>
<evidence type="ECO:0000256" key="7">
    <source>
        <dbReference type="ARBA" id="ARBA00023155"/>
    </source>
</evidence>
<keyword evidence="4 10" id="KW-0862">Zinc</keyword>
<evidence type="ECO:0000256" key="4">
    <source>
        <dbReference type="ARBA" id="ARBA00022833"/>
    </source>
</evidence>
<dbReference type="EMBL" id="JARBDR010000919">
    <property type="protein sequence ID" value="KAJ8300958.1"/>
    <property type="molecule type" value="Genomic_DNA"/>
</dbReference>
<evidence type="ECO:0000259" key="13">
    <source>
        <dbReference type="PROSITE" id="PS50023"/>
    </source>
</evidence>
<protein>
    <submittedName>
        <fullName evidence="15">Uncharacterized protein</fullName>
    </submittedName>
</protein>
<gene>
    <name evidence="15" type="ORF">KUTeg_022477</name>
</gene>
<keyword evidence="7 9" id="KW-0371">Homeobox</keyword>
<evidence type="ECO:0000256" key="10">
    <source>
        <dbReference type="PROSITE-ProRule" id="PRU00125"/>
    </source>
</evidence>
<evidence type="ECO:0000256" key="12">
    <source>
        <dbReference type="SAM" id="MobiDB-lite"/>
    </source>
</evidence>
<organism evidence="15 16">
    <name type="scientific">Tegillarca granosa</name>
    <name type="common">Malaysian cockle</name>
    <name type="synonym">Anadara granosa</name>
    <dbReference type="NCBI Taxonomy" id="220873"/>
    <lineage>
        <taxon>Eukaryota</taxon>
        <taxon>Metazoa</taxon>
        <taxon>Spiralia</taxon>
        <taxon>Lophotrochozoa</taxon>
        <taxon>Mollusca</taxon>
        <taxon>Bivalvia</taxon>
        <taxon>Autobranchia</taxon>
        <taxon>Pteriomorphia</taxon>
        <taxon>Arcoida</taxon>
        <taxon>Arcoidea</taxon>
        <taxon>Arcidae</taxon>
        <taxon>Tegillarca</taxon>
    </lineage>
</organism>
<comment type="caution">
    <text evidence="15">The sequence shown here is derived from an EMBL/GenBank/DDBJ whole genome shotgun (WGS) entry which is preliminary data.</text>
</comment>
<sequence>MRDLFDDIDIFIDSLADKMPSIQMETCAGCQKPIQDRYLLKVQDNFWHEACLQCAICRLPLSGSCFTRDMQLYCKPDYDRLFRAKCACCGYSISSHELVMKALDCVFHVHCFRCVECGQQLQKGEQFVIKDGQIFCRFDFDKEFSVLQFSPKAVCMMTCTLNGHACCIRWHLNRIEVLYPESRRAPIVREQLAAETGLTVRVVQVWFQNQRAKVKKLSRGQPRDGGRERKRMKLKHDDEEDDEVKELKDSNDSDEQRHGFPSDIEGSLYSLDSSGNMFMDVPTSDDSPESLDHIVTDSVQEALMKTGCVTNHINKLYSMQTSYFCAE</sequence>
<feature type="domain" description="Homeobox" evidence="14">
    <location>
        <begin position="189"/>
        <end position="217"/>
    </location>
</feature>
<dbReference type="PROSITE" id="PS00478">
    <property type="entry name" value="LIM_DOMAIN_1"/>
    <property type="match status" value="2"/>
</dbReference>